<gene>
    <name evidence="9" type="ORF">ACFO60_04795</name>
</gene>
<evidence type="ECO:0000256" key="5">
    <source>
        <dbReference type="PROSITE-ProRule" id="PRU00169"/>
    </source>
</evidence>
<organism evidence="9 10">
    <name type="scientific">Sphaerisporangium dianthi</name>
    <dbReference type="NCBI Taxonomy" id="1436120"/>
    <lineage>
        <taxon>Bacteria</taxon>
        <taxon>Bacillati</taxon>
        <taxon>Actinomycetota</taxon>
        <taxon>Actinomycetes</taxon>
        <taxon>Streptosporangiales</taxon>
        <taxon>Streptosporangiaceae</taxon>
        <taxon>Sphaerisporangium</taxon>
    </lineage>
</organism>
<evidence type="ECO:0000256" key="4">
    <source>
        <dbReference type="ARBA" id="ARBA00023163"/>
    </source>
</evidence>
<evidence type="ECO:0000256" key="2">
    <source>
        <dbReference type="ARBA" id="ARBA00023015"/>
    </source>
</evidence>
<comment type="caution">
    <text evidence="9">The sequence shown here is derived from an EMBL/GenBank/DDBJ whole genome shotgun (WGS) entry which is preliminary data.</text>
</comment>
<dbReference type="InterPro" id="IPR000792">
    <property type="entry name" value="Tscrpt_reg_LuxR_C"/>
</dbReference>
<dbReference type="InterPro" id="IPR039420">
    <property type="entry name" value="WalR-like"/>
</dbReference>
<dbReference type="Pfam" id="PF00072">
    <property type="entry name" value="Response_reg"/>
    <property type="match status" value="1"/>
</dbReference>
<keyword evidence="2" id="KW-0805">Transcription regulation</keyword>
<keyword evidence="3" id="KW-0238">DNA-binding</keyword>
<keyword evidence="4" id="KW-0804">Transcription</keyword>
<feature type="domain" description="HTH luxR-type" evidence="7">
    <location>
        <begin position="151"/>
        <end position="216"/>
    </location>
</feature>
<evidence type="ECO:0000256" key="1">
    <source>
        <dbReference type="ARBA" id="ARBA00022553"/>
    </source>
</evidence>
<dbReference type="PRINTS" id="PR00038">
    <property type="entry name" value="HTHLUXR"/>
</dbReference>
<accession>A0ABV9CBS7</accession>
<dbReference type="Proteomes" id="UP001596004">
    <property type="component" value="Unassembled WGS sequence"/>
</dbReference>
<dbReference type="SUPFAM" id="SSF46894">
    <property type="entry name" value="C-terminal effector domain of the bipartite response regulators"/>
    <property type="match status" value="1"/>
</dbReference>
<dbReference type="EMBL" id="JBHSFP010000002">
    <property type="protein sequence ID" value="MFC4530072.1"/>
    <property type="molecule type" value="Genomic_DNA"/>
</dbReference>
<evidence type="ECO:0000313" key="10">
    <source>
        <dbReference type="Proteomes" id="UP001596004"/>
    </source>
</evidence>
<dbReference type="PROSITE" id="PS50043">
    <property type="entry name" value="HTH_LUXR_2"/>
    <property type="match status" value="1"/>
</dbReference>
<sequence>MTAPDPIRVLIVDDHPMMREGLRALIASLGDVEVVGEAADGDEAHREAQLARPDVVIMDLHMPGANGVDATRAILRSVPGTRVLVLTMFEDDESVFAAMRAGASGYLVKGAQQDEIVRAIRSVAAGEAIFGPTVARRIIAFFAGGAHAVPADEPFPDLTGREREVLDLIAAGRANADIARRLTISPKTVSNHISAIFAKLQVADRAEAIVRARQAGLGHSTAPGPAPSPAQPSPAPSSSARPSPGC</sequence>
<evidence type="ECO:0000256" key="6">
    <source>
        <dbReference type="SAM" id="MobiDB-lite"/>
    </source>
</evidence>
<dbReference type="PROSITE" id="PS00622">
    <property type="entry name" value="HTH_LUXR_1"/>
    <property type="match status" value="1"/>
</dbReference>
<dbReference type="InterPro" id="IPR011006">
    <property type="entry name" value="CheY-like_superfamily"/>
</dbReference>
<name>A0ABV9CBS7_9ACTN</name>
<dbReference type="SUPFAM" id="SSF52172">
    <property type="entry name" value="CheY-like"/>
    <property type="match status" value="1"/>
</dbReference>
<evidence type="ECO:0000259" key="7">
    <source>
        <dbReference type="PROSITE" id="PS50043"/>
    </source>
</evidence>
<dbReference type="Gene3D" id="3.40.50.2300">
    <property type="match status" value="1"/>
</dbReference>
<dbReference type="SMART" id="SM00448">
    <property type="entry name" value="REC"/>
    <property type="match status" value="1"/>
</dbReference>
<protein>
    <submittedName>
        <fullName evidence="9">Response regulator</fullName>
    </submittedName>
</protein>
<dbReference type="Pfam" id="PF00196">
    <property type="entry name" value="GerE"/>
    <property type="match status" value="1"/>
</dbReference>
<feature type="region of interest" description="Disordered" evidence="6">
    <location>
        <begin position="216"/>
        <end position="246"/>
    </location>
</feature>
<keyword evidence="1 5" id="KW-0597">Phosphoprotein</keyword>
<dbReference type="RefSeq" id="WP_380837407.1">
    <property type="nucleotide sequence ID" value="NZ_JBHSFP010000002.1"/>
</dbReference>
<dbReference type="InterPro" id="IPR001789">
    <property type="entry name" value="Sig_transdc_resp-reg_receiver"/>
</dbReference>
<dbReference type="PANTHER" id="PTHR43214:SF24">
    <property type="entry name" value="TRANSCRIPTIONAL REGULATORY PROTEIN NARL-RELATED"/>
    <property type="match status" value="1"/>
</dbReference>
<dbReference type="InterPro" id="IPR016032">
    <property type="entry name" value="Sig_transdc_resp-reg_C-effctor"/>
</dbReference>
<feature type="modified residue" description="4-aspartylphosphate" evidence="5">
    <location>
        <position position="59"/>
    </location>
</feature>
<proteinExistence type="predicted"/>
<dbReference type="CDD" id="cd06170">
    <property type="entry name" value="LuxR_C_like"/>
    <property type="match status" value="1"/>
</dbReference>
<feature type="compositionally biased region" description="Pro residues" evidence="6">
    <location>
        <begin position="224"/>
        <end position="235"/>
    </location>
</feature>
<dbReference type="CDD" id="cd17535">
    <property type="entry name" value="REC_NarL-like"/>
    <property type="match status" value="1"/>
</dbReference>
<keyword evidence="10" id="KW-1185">Reference proteome</keyword>
<feature type="compositionally biased region" description="Low complexity" evidence="6">
    <location>
        <begin position="236"/>
        <end position="246"/>
    </location>
</feature>
<evidence type="ECO:0000313" key="9">
    <source>
        <dbReference type="EMBL" id="MFC4530072.1"/>
    </source>
</evidence>
<dbReference type="PANTHER" id="PTHR43214">
    <property type="entry name" value="TWO-COMPONENT RESPONSE REGULATOR"/>
    <property type="match status" value="1"/>
</dbReference>
<dbReference type="InterPro" id="IPR058245">
    <property type="entry name" value="NreC/VraR/RcsB-like_REC"/>
</dbReference>
<reference evidence="10" key="1">
    <citation type="journal article" date="2019" name="Int. J. Syst. Evol. Microbiol.">
        <title>The Global Catalogue of Microorganisms (GCM) 10K type strain sequencing project: providing services to taxonomists for standard genome sequencing and annotation.</title>
        <authorList>
            <consortium name="The Broad Institute Genomics Platform"/>
            <consortium name="The Broad Institute Genome Sequencing Center for Infectious Disease"/>
            <person name="Wu L."/>
            <person name="Ma J."/>
        </authorList>
    </citation>
    <scope>NUCLEOTIDE SEQUENCE [LARGE SCALE GENOMIC DNA]</scope>
    <source>
        <strain evidence="10">CGMCC 4.7132</strain>
    </source>
</reference>
<evidence type="ECO:0000259" key="8">
    <source>
        <dbReference type="PROSITE" id="PS50110"/>
    </source>
</evidence>
<dbReference type="SMART" id="SM00421">
    <property type="entry name" value="HTH_LUXR"/>
    <property type="match status" value="1"/>
</dbReference>
<feature type="domain" description="Response regulatory" evidence="8">
    <location>
        <begin position="8"/>
        <end position="124"/>
    </location>
</feature>
<evidence type="ECO:0000256" key="3">
    <source>
        <dbReference type="ARBA" id="ARBA00023125"/>
    </source>
</evidence>
<dbReference type="PROSITE" id="PS50110">
    <property type="entry name" value="RESPONSE_REGULATORY"/>
    <property type="match status" value="1"/>
</dbReference>